<evidence type="ECO:0000313" key="1">
    <source>
        <dbReference type="EMBL" id="MBB5034577.1"/>
    </source>
</evidence>
<evidence type="ECO:0000313" key="2">
    <source>
        <dbReference type="Proteomes" id="UP000590740"/>
    </source>
</evidence>
<protein>
    <submittedName>
        <fullName evidence="1">Uncharacterized protein</fullName>
    </submittedName>
</protein>
<keyword evidence="2" id="KW-1185">Reference proteome</keyword>
<dbReference type="AlphaFoldDB" id="A0A7W8DLV9"/>
<reference evidence="1 2" key="1">
    <citation type="submission" date="2020-08" db="EMBL/GenBank/DDBJ databases">
        <title>Genomic Encyclopedia of Type Strains, Phase IV (KMG-IV): sequencing the most valuable type-strain genomes for metagenomic binning, comparative biology and taxonomic classification.</title>
        <authorList>
            <person name="Goeker M."/>
        </authorList>
    </citation>
    <scope>NUCLEOTIDE SEQUENCE [LARGE SCALE GENOMIC DNA]</scope>
    <source>
        <strain evidence="1 2">DSM 12252</strain>
    </source>
</reference>
<proteinExistence type="predicted"/>
<dbReference type="Proteomes" id="UP000590740">
    <property type="component" value="Unassembled WGS sequence"/>
</dbReference>
<sequence>MSLEALKELSALDGEAKALLQRHDEQLLAMRRRFLHQIVECFAMTTEAEGFIIKRDPMGASARLSETELAISCTDPSHILVDSQAKYTVTCSLAPNHAYGILLCRQPMVQFANQSSDTNDQITNKKLEIEYLKSLISSHAADQWYVMGRLENPNELRGMTGLLGAPYESFTTFDQAVKTALREISNAAIAPRAQ</sequence>
<organism evidence="1 2">
    <name type="scientific">Prosthecobacter vanneervenii</name>
    <dbReference type="NCBI Taxonomy" id="48466"/>
    <lineage>
        <taxon>Bacteria</taxon>
        <taxon>Pseudomonadati</taxon>
        <taxon>Verrucomicrobiota</taxon>
        <taxon>Verrucomicrobiia</taxon>
        <taxon>Verrucomicrobiales</taxon>
        <taxon>Verrucomicrobiaceae</taxon>
        <taxon>Prosthecobacter</taxon>
    </lineage>
</organism>
<accession>A0A7W8DLV9</accession>
<name>A0A7W8DLV9_9BACT</name>
<comment type="caution">
    <text evidence="1">The sequence shown here is derived from an EMBL/GenBank/DDBJ whole genome shotgun (WGS) entry which is preliminary data.</text>
</comment>
<dbReference type="RefSeq" id="WP_184342519.1">
    <property type="nucleotide sequence ID" value="NZ_JACHIG010000010.1"/>
</dbReference>
<dbReference type="EMBL" id="JACHIG010000010">
    <property type="protein sequence ID" value="MBB5034577.1"/>
    <property type="molecule type" value="Genomic_DNA"/>
</dbReference>
<gene>
    <name evidence="1" type="ORF">HNQ65_004182</name>
</gene>